<dbReference type="Proteomes" id="UP000483820">
    <property type="component" value="Chromosome X"/>
</dbReference>
<reference evidence="2 3" key="1">
    <citation type="submission" date="2019-12" db="EMBL/GenBank/DDBJ databases">
        <title>Chromosome-level assembly of the Caenorhabditis remanei genome.</title>
        <authorList>
            <person name="Teterina A.A."/>
            <person name="Willis J.H."/>
            <person name="Phillips P.C."/>
        </authorList>
    </citation>
    <scope>NUCLEOTIDE SEQUENCE [LARGE SCALE GENOMIC DNA]</scope>
    <source>
        <strain evidence="2 3">PX506</strain>
        <tissue evidence="2">Whole organism</tissue>
    </source>
</reference>
<feature type="compositionally biased region" description="Basic and acidic residues" evidence="1">
    <location>
        <begin position="197"/>
        <end position="218"/>
    </location>
</feature>
<dbReference type="EMBL" id="WUAV01000006">
    <property type="protein sequence ID" value="KAF1746873.1"/>
    <property type="molecule type" value="Genomic_DNA"/>
</dbReference>
<organism evidence="2 3">
    <name type="scientific">Caenorhabditis remanei</name>
    <name type="common">Caenorhabditis vulgaris</name>
    <dbReference type="NCBI Taxonomy" id="31234"/>
    <lineage>
        <taxon>Eukaryota</taxon>
        <taxon>Metazoa</taxon>
        <taxon>Ecdysozoa</taxon>
        <taxon>Nematoda</taxon>
        <taxon>Chromadorea</taxon>
        <taxon>Rhabditida</taxon>
        <taxon>Rhabditina</taxon>
        <taxon>Rhabditomorpha</taxon>
        <taxon>Rhabditoidea</taxon>
        <taxon>Rhabditidae</taxon>
        <taxon>Peloderinae</taxon>
        <taxon>Caenorhabditis</taxon>
    </lineage>
</organism>
<gene>
    <name evidence="2" type="ORF">GCK72_023331</name>
</gene>
<evidence type="ECO:0000313" key="3">
    <source>
        <dbReference type="Proteomes" id="UP000483820"/>
    </source>
</evidence>
<dbReference type="KEGG" id="crq:GCK72_023331"/>
<dbReference type="CTD" id="9809049"/>
<protein>
    <submittedName>
        <fullName evidence="2">Uncharacterized protein</fullName>
    </submittedName>
</protein>
<accession>A0A6A5FWD5</accession>
<dbReference type="GeneID" id="9809049"/>
<dbReference type="RefSeq" id="XP_003106741.2">
    <property type="nucleotide sequence ID" value="XM_003106693.2"/>
</dbReference>
<proteinExistence type="predicted"/>
<dbReference type="AlphaFoldDB" id="A0A6A5FWD5"/>
<evidence type="ECO:0000313" key="2">
    <source>
        <dbReference type="EMBL" id="KAF1746873.1"/>
    </source>
</evidence>
<comment type="caution">
    <text evidence="2">The sequence shown here is derived from an EMBL/GenBank/DDBJ whole genome shotgun (WGS) entry which is preliminary data.</text>
</comment>
<feature type="compositionally biased region" description="Low complexity" evidence="1">
    <location>
        <begin position="24"/>
        <end position="50"/>
    </location>
</feature>
<feature type="compositionally biased region" description="Polar residues" evidence="1">
    <location>
        <begin position="59"/>
        <end position="75"/>
    </location>
</feature>
<name>A0A6A5FWD5_CAERE</name>
<feature type="region of interest" description="Disordered" evidence="1">
    <location>
        <begin position="197"/>
        <end position="238"/>
    </location>
</feature>
<sequence>MFPGFRFFPAPLTSIPEAEDEESPPSSRSSTPPSSSPEPDYSDSDQSIISDSDKKNDSGHSTLPTDTGCSSESCTAGSSDYREDSFLDLNQTKSTVFSYGDLYSSTDANFLDENDTSNRNEVCSNSILSPVSVFAYNGKLATIEKNSHQKSTFTVDAPSSSENSHSSSSSFGYATITESVVWTGRPTIDNRMEVISNEVDHTDHSDKHIQSVDGKTAEENLDDGEVSDTAMRSKNKKKSWWKRIW</sequence>
<feature type="region of interest" description="Disordered" evidence="1">
    <location>
        <begin position="1"/>
        <end position="75"/>
    </location>
</feature>
<evidence type="ECO:0000256" key="1">
    <source>
        <dbReference type="SAM" id="MobiDB-lite"/>
    </source>
</evidence>